<protein>
    <submittedName>
        <fullName evidence="3">PH domain-containing protein</fullName>
    </submittedName>
</protein>
<keyword evidence="4" id="KW-1185">Reference proteome</keyword>
<feature type="transmembrane region" description="Helical" evidence="1">
    <location>
        <begin position="47"/>
        <end position="65"/>
    </location>
</feature>
<name>A0A285FM73_9ACTN</name>
<reference evidence="3 4" key="1">
    <citation type="submission" date="2017-09" db="EMBL/GenBank/DDBJ databases">
        <authorList>
            <person name="Ehlers B."/>
            <person name="Leendertz F.H."/>
        </authorList>
    </citation>
    <scope>NUCLEOTIDE SEQUENCE [LARGE SCALE GENOMIC DNA]</scope>
    <source>
        <strain evidence="3 4">CGMCC 4.6857</strain>
    </source>
</reference>
<evidence type="ECO:0000259" key="2">
    <source>
        <dbReference type="Pfam" id="PF10756"/>
    </source>
</evidence>
<keyword evidence="1" id="KW-0472">Membrane</keyword>
<feature type="transmembrane region" description="Helical" evidence="1">
    <location>
        <begin position="23"/>
        <end position="41"/>
    </location>
</feature>
<evidence type="ECO:0000256" key="1">
    <source>
        <dbReference type="SAM" id="Phobius"/>
    </source>
</evidence>
<dbReference type="InterPro" id="IPR019692">
    <property type="entry name" value="CFP-6_PH"/>
</dbReference>
<dbReference type="Proteomes" id="UP000219612">
    <property type="component" value="Unassembled WGS sequence"/>
</dbReference>
<evidence type="ECO:0000313" key="4">
    <source>
        <dbReference type="Proteomes" id="UP000219612"/>
    </source>
</evidence>
<keyword evidence="1" id="KW-1133">Transmembrane helix</keyword>
<dbReference type="AlphaFoldDB" id="A0A285FM73"/>
<evidence type="ECO:0000313" key="3">
    <source>
        <dbReference type="EMBL" id="SNY12402.1"/>
    </source>
</evidence>
<feature type="domain" description="Low molecular weight protein antigen 6 PH" evidence="2">
    <location>
        <begin position="63"/>
        <end position="129"/>
    </location>
</feature>
<proteinExistence type="predicted"/>
<gene>
    <name evidence="3" type="ORF">SAMN05421748_1011025</name>
</gene>
<dbReference type="Pfam" id="PF10756">
    <property type="entry name" value="bPH_6"/>
    <property type="match status" value="1"/>
</dbReference>
<sequence length="135" mass="14372">MAHNVGGTLGYVSSKPLLRVRKTGALLVAAGLAFLGAIPFAGARWELTPVLLIPIAFFVWAWRAGTDVYADELRVKALVGSTRVPWPRIAELAPDERGQVSALLDNGNVIKLTAVTSENLPRVLAAGGQEIKEAD</sequence>
<organism evidence="3 4">
    <name type="scientific">Paractinoplanes atraurantiacus</name>
    <dbReference type="NCBI Taxonomy" id="1036182"/>
    <lineage>
        <taxon>Bacteria</taxon>
        <taxon>Bacillati</taxon>
        <taxon>Actinomycetota</taxon>
        <taxon>Actinomycetes</taxon>
        <taxon>Micromonosporales</taxon>
        <taxon>Micromonosporaceae</taxon>
        <taxon>Paractinoplanes</taxon>
    </lineage>
</organism>
<dbReference type="EMBL" id="OBDY01000001">
    <property type="protein sequence ID" value="SNY12402.1"/>
    <property type="molecule type" value="Genomic_DNA"/>
</dbReference>
<keyword evidence="1" id="KW-0812">Transmembrane</keyword>
<accession>A0A285FM73</accession>